<sequence length="138" mass="15462">MQSTGPSASESGRIFWLILRNSKIIGEAPEKIRETKQLGPRQICIMPRDKGTLPLVAQTHSNKVSGIEQQNMVLLGRFMPSVPSSFALYSQESLHKKHSCVHTHKQREGGREGVAGKLKRKRETQYRHKPCCCPNKAG</sequence>
<dbReference type="EMBL" id="HE573023">
    <property type="protein sequence ID" value="CCC48982.1"/>
    <property type="molecule type" value="Genomic_DNA"/>
</dbReference>
<protein>
    <submittedName>
        <fullName evidence="2">Uncharacterized protein</fullName>
    </submittedName>
</protein>
<gene>
    <name evidence="2" type="ORF">TVY486_0703160</name>
</gene>
<proteinExistence type="predicted"/>
<feature type="region of interest" description="Disordered" evidence="1">
    <location>
        <begin position="98"/>
        <end position="122"/>
    </location>
</feature>
<accession>G0TYD5</accession>
<organism evidence="2">
    <name type="scientific">Trypanosoma vivax (strain Y486)</name>
    <dbReference type="NCBI Taxonomy" id="1055687"/>
    <lineage>
        <taxon>Eukaryota</taxon>
        <taxon>Discoba</taxon>
        <taxon>Euglenozoa</taxon>
        <taxon>Kinetoplastea</taxon>
        <taxon>Metakinetoplastina</taxon>
        <taxon>Trypanosomatida</taxon>
        <taxon>Trypanosomatidae</taxon>
        <taxon>Trypanosoma</taxon>
        <taxon>Duttonella</taxon>
    </lineage>
</organism>
<name>G0TYD5_TRYVY</name>
<dbReference type="AlphaFoldDB" id="G0TYD5"/>
<evidence type="ECO:0000256" key="1">
    <source>
        <dbReference type="SAM" id="MobiDB-lite"/>
    </source>
</evidence>
<evidence type="ECO:0000313" key="2">
    <source>
        <dbReference type="EMBL" id="CCC48982.1"/>
    </source>
</evidence>
<reference evidence="2" key="1">
    <citation type="journal article" date="2012" name="Proc. Natl. Acad. Sci. U.S.A.">
        <title>Antigenic diversity is generated by distinct evolutionary mechanisms in African trypanosome species.</title>
        <authorList>
            <person name="Jackson A.P."/>
            <person name="Berry A."/>
            <person name="Aslett M."/>
            <person name="Allison H.C."/>
            <person name="Burton P."/>
            <person name="Vavrova-Anderson J."/>
            <person name="Brown R."/>
            <person name="Browne H."/>
            <person name="Corton N."/>
            <person name="Hauser H."/>
            <person name="Gamble J."/>
            <person name="Gilderthorp R."/>
            <person name="Marcello L."/>
            <person name="McQuillan J."/>
            <person name="Otto T.D."/>
            <person name="Quail M.A."/>
            <person name="Sanders M.J."/>
            <person name="van Tonder A."/>
            <person name="Ginger M.L."/>
            <person name="Field M.C."/>
            <person name="Barry J.D."/>
            <person name="Hertz-Fowler C."/>
            <person name="Berriman M."/>
        </authorList>
    </citation>
    <scope>NUCLEOTIDE SEQUENCE</scope>
    <source>
        <strain evidence="2">Y486</strain>
    </source>
</reference>